<evidence type="ECO:0000256" key="1">
    <source>
        <dbReference type="ARBA" id="ARBA00001947"/>
    </source>
</evidence>
<evidence type="ECO:0000256" key="4">
    <source>
        <dbReference type="ARBA" id="ARBA00022833"/>
    </source>
</evidence>
<protein>
    <submittedName>
        <fullName evidence="8">Zn-dependent alcohol dehydrogenase</fullName>
        <ecNumber evidence="8">1.1.1.1</ecNumber>
    </submittedName>
</protein>
<dbReference type="EMBL" id="CP003316">
    <property type="protein sequence ID" value="AFA40697.1"/>
    <property type="molecule type" value="Genomic_DNA"/>
</dbReference>
<dbReference type="CDD" id="cd08297">
    <property type="entry name" value="CAD3"/>
    <property type="match status" value="1"/>
</dbReference>
<reference evidence="8 9" key="1">
    <citation type="journal article" date="2012" name="Stand. Genomic Sci.">
        <title>Complete genome sequence of Pyrobaculum oguniense.</title>
        <authorList>
            <person name="Bernick D.L."/>
            <person name="Karplus K."/>
            <person name="Lui L.M."/>
            <person name="Coker J.K."/>
            <person name="Murphy J.N."/>
            <person name="Chan P.P."/>
            <person name="Cozen A.E."/>
            <person name="Lowe T.M."/>
        </authorList>
    </citation>
    <scope>NUCLEOTIDE SEQUENCE [LARGE SCALE GENOMIC DNA]</scope>
    <source>
        <strain evidence="8 9">TE7</strain>
    </source>
</reference>
<evidence type="ECO:0000313" key="9">
    <source>
        <dbReference type="Proteomes" id="UP000009062"/>
    </source>
</evidence>
<dbReference type="InterPro" id="IPR036291">
    <property type="entry name" value="NAD(P)-bd_dom_sf"/>
</dbReference>
<feature type="domain" description="Enoyl reductase (ER)" evidence="7">
    <location>
        <begin position="10"/>
        <end position="346"/>
    </location>
</feature>
<evidence type="ECO:0000313" key="8">
    <source>
        <dbReference type="EMBL" id="AFA40697.1"/>
    </source>
</evidence>
<evidence type="ECO:0000256" key="3">
    <source>
        <dbReference type="ARBA" id="ARBA00022723"/>
    </source>
</evidence>
<comment type="cofactor">
    <cofactor evidence="1 6">
        <name>Zn(2+)</name>
        <dbReference type="ChEBI" id="CHEBI:29105"/>
    </cofactor>
</comment>
<keyword evidence="3 6" id="KW-0479">Metal-binding</keyword>
<dbReference type="SMR" id="H6QDS7"/>
<dbReference type="HOGENOM" id="CLU_026673_20_1_2"/>
<keyword evidence="9" id="KW-1185">Reference proteome</keyword>
<evidence type="ECO:0000256" key="2">
    <source>
        <dbReference type="ARBA" id="ARBA00008072"/>
    </source>
</evidence>
<dbReference type="PANTHER" id="PTHR42940:SF8">
    <property type="entry name" value="VACUOLAR PROTEIN SORTING-ASSOCIATED PROTEIN 11"/>
    <property type="match status" value="1"/>
</dbReference>
<gene>
    <name evidence="8" type="ordered locus">Pogu_2670</name>
</gene>
<dbReference type="KEGG" id="pog:Pogu_2670"/>
<dbReference type="InterPro" id="IPR013149">
    <property type="entry name" value="ADH-like_C"/>
</dbReference>
<evidence type="ECO:0000256" key="6">
    <source>
        <dbReference type="RuleBase" id="RU361277"/>
    </source>
</evidence>
<dbReference type="InterPro" id="IPR002328">
    <property type="entry name" value="ADH_Zn_CS"/>
</dbReference>
<dbReference type="PROSITE" id="PS00059">
    <property type="entry name" value="ADH_ZINC"/>
    <property type="match status" value="1"/>
</dbReference>
<proteinExistence type="inferred from homology"/>
<organism evidence="8 9">
    <name type="scientific">Pyrobaculum oguniense (strain DSM 13380 / JCM 10595 / TE7)</name>
    <dbReference type="NCBI Taxonomy" id="698757"/>
    <lineage>
        <taxon>Archaea</taxon>
        <taxon>Thermoproteota</taxon>
        <taxon>Thermoprotei</taxon>
        <taxon>Thermoproteales</taxon>
        <taxon>Thermoproteaceae</taxon>
        <taxon>Pyrobaculum</taxon>
    </lineage>
</organism>
<dbReference type="SUPFAM" id="SSF50129">
    <property type="entry name" value="GroES-like"/>
    <property type="match status" value="1"/>
</dbReference>
<sequence>MRAAVIKEWGKPLSIEDVPKPEPGPGEVLVRIHASGVCHTDIHQWKGDWSSVKYIMEKHGVRILGHEGIGVVEEVGLGVSRLRKGDRVGVPWMNSWCGACESCLSGYPHWCPHAVNTSVHVNGTHAEYAIIHEKAAPKIPKEIGDVEAAPLMCAGVTAYGAIRKLVTEARIPPGKPIAIIGAAGGLGHYAVQIAKAFGYVVLGVDVGEDRVKFVEKIGADYAIDAKSAEKFAKEKFGGVYASVVFTPKIAGYELGLMMLRPLGALVSVGLPDVKEGVIPLYPLTVVGMGIRVFGSVVGVTHEFEELFNLVVAGKVKSHITMIADLSEINTIFKELEEGKIVGRAVLKI</sequence>
<dbReference type="Pfam" id="PF08240">
    <property type="entry name" value="ADH_N"/>
    <property type="match status" value="1"/>
</dbReference>
<dbReference type="SUPFAM" id="SSF51735">
    <property type="entry name" value="NAD(P)-binding Rossmann-fold domains"/>
    <property type="match status" value="1"/>
</dbReference>
<dbReference type="SMART" id="SM00829">
    <property type="entry name" value="PKS_ER"/>
    <property type="match status" value="1"/>
</dbReference>
<dbReference type="eggNOG" id="arCOG01455">
    <property type="taxonomic scope" value="Archaea"/>
</dbReference>
<dbReference type="GO" id="GO:0008270">
    <property type="term" value="F:zinc ion binding"/>
    <property type="evidence" value="ECO:0007669"/>
    <property type="project" value="InterPro"/>
</dbReference>
<dbReference type="Proteomes" id="UP000009062">
    <property type="component" value="Chromosome"/>
</dbReference>
<keyword evidence="4 6" id="KW-0862">Zinc</keyword>
<dbReference type="InterPro" id="IPR020843">
    <property type="entry name" value="ER"/>
</dbReference>
<dbReference type="STRING" id="698757.Pogu_2670"/>
<evidence type="ECO:0000259" key="7">
    <source>
        <dbReference type="SMART" id="SM00829"/>
    </source>
</evidence>
<dbReference type="EC" id="1.1.1.1" evidence="8"/>
<evidence type="ECO:0000256" key="5">
    <source>
        <dbReference type="ARBA" id="ARBA00023002"/>
    </source>
</evidence>
<dbReference type="Gene3D" id="3.40.50.720">
    <property type="entry name" value="NAD(P)-binding Rossmann-like Domain"/>
    <property type="match status" value="1"/>
</dbReference>
<accession>H6QDS7</accession>
<dbReference type="Gene3D" id="3.90.180.10">
    <property type="entry name" value="Medium-chain alcohol dehydrogenases, catalytic domain"/>
    <property type="match status" value="1"/>
</dbReference>
<name>H6QDS7_PYROT</name>
<dbReference type="InterPro" id="IPR011032">
    <property type="entry name" value="GroES-like_sf"/>
</dbReference>
<dbReference type="InterPro" id="IPR013154">
    <property type="entry name" value="ADH-like_N"/>
</dbReference>
<dbReference type="AlphaFoldDB" id="H6QDS7"/>
<dbReference type="GO" id="GO:0005737">
    <property type="term" value="C:cytoplasm"/>
    <property type="evidence" value="ECO:0007669"/>
    <property type="project" value="TreeGrafter"/>
</dbReference>
<dbReference type="GO" id="GO:0004022">
    <property type="term" value="F:alcohol dehydrogenase (NAD+) activity"/>
    <property type="evidence" value="ECO:0007669"/>
    <property type="project" value="UniProtKB-EC"/>
</dbReference>
<comment type="similarity">
    <text evidence="2 6">Belongs to the zinc-containing alcohol dehydrogenase family.</text>
</comment>
<keyword evidence="5 8" id="KW-0560">Oxidoreductase</keyword>
<dbReference type="PANTHER" id="PTHR42940">
    <property type="entry name" value="ALCOHOL DEHYDROGENASE 1-RELATED"/>
    <property type="match status" value="1"/>
</dbReference>
<dbReference type="Pfam" id="PF00107">
    <property type="entry name" value="ADH_zinc_N"/>
    <property type="match status" value="1"/>
</dbReference>